<dbReference type="Proteomes" id="UP001564408">
    <property type="component" value="Unassembled WGS sequence"/>
</dbReference>
<organism evidence="1 2">
    <name type="scientific">Thioalkalicoccus limnaeus</name>
    <dbReference type="NCBI Taxonomy" id="120681"/>
    <lineage>
        <taxon>Bacteria</taxon>
        <taxon>Pseudomonadati</taxon>
        <taxon>Pseudomonadota</taxon>
        <taxon>Gammaproteobacteria</taxon>
        <taxon>Chromatiales</taxon>
        <taxon>Chromatiaceae</taxon>
        <taxon>Thioalkalicoccus</taxon>
    </lineage>
</organism>
<feature type="non-terminal residue" evidence="1">
    <location>
        <position position="139"/>
    </location>
</feature>
<dbReference type="RefSeq" id="WP_369668684.1">
    <property type="nucleotide sequence ID" value="NZ_JBDKXB010000082.1"/>
</dbReference>
<reference evidence="1 2" key="1">
    <citation type="submission" date="2024-05" db="EMBL/GenBank/DDBJ databases">
        <title>Genome Sequence and Characterization of the New Strain Purple Sulfur Bacterium of Genus Thioalkalicoccus.</title>
        <authorList>
            <person name="Bryantseva I.A."/>
            <person name="Kyndt J.A."/>
            <person name="Imhoff J.F."/>
        </authorList>
    </citation>
    <scope>NUCLEOTIDE SEQUENCE [LARGE SCALE GENOMIC DNA]</scope>
    <source>
        <strain evidence="1 2">Um2</strain>
    </source>
</reference>
<sequence>MYRPIDPKVDCVFKTLFGSEDHSELLIDFLNALLGDELPAPVTAVDILNPYNERETLDDKLTIVDVKARDAQRRLFQVEIQLLVFPELSTRILYAWADLYSQQLQSGQDYSELQPTYTIWLLDQTLFTARAEYAHRFTL</sequence>
<dbReference type="PANTHER" id="PTHR41317">
    <property type="entry name" value="PD-(D_E)XK NUCLEASE FAMILY TRANSPOSASE"/>
    <property type="match status" value="1"/>
</dbReference>
<evidence type="ECO:0000313" key="2">
    <source>
        <dbReference type="Proteomes" id="UP001564408"/>
    </source>
</evidence>
<dbReference type="InterPro" id="IPR010106">
    <property type="entry name" value="RpnA"/>
</dbReference>
<gene>
    <name evidence="1" type="ORF">ABC977_18105</name>
</gene>
<comment type="caution">
    <text evidence="1">The sequence shown here is derived from an EMBL/GenBank/DDBJ whole genome shotgun (WGS) entry which is preliminary data.</text>
</comment>
<proteinExistence type="predicted"/>
<accession>A0ABV4BIG8</accession>
<evidence type="ECO:0000313" key="1">
    <source>
        <dbReference type="EMBL" id="MEY6434306.1"/>
    </source>
</evidence>
<dbReference type="Pfam" id="PF12784">
    <property type="entry name" value="PDDEXK_2"/>
    <property type="match status" value="1"/>
</dbReference>
<protein>
    <submittedName>
        <fullName evidence="1">Rpn family recombination-promoting nuclease/putative transposase</fullName>
    </submittedName>
</protein>
<dbReference type="PANTHER" id="PTHR41317:SF1">
    <property type="entry name" value="PD-(D_E)XK NUCLEASE FAMILY TRANSPOSASE"/>
    <property type="match status" value="1"/>
</dbReference>
<keyword evidence="2" id="KW-1185">Reference proteome</keyword>
<name>A0ABV4BIG8_9GAMM</name>
<dbReference type="NCBIfam" id="TIGR01784">
    <property type="entry name" value="T_den_put_tspse"/>
    <property type="match status" value="1"/>
</dbReference>
<dbReference type="EMBL" id="JBDKXB010000082">
    <property type="protein sequence ID" value="MEY6434306.1"/>
    <property type="molecule type" value="Genomic_DNA"/>
</dbReference>